<gene>
    <name evidence="2" type="ORF">PG996_009067</name>
</gene>
<reference evidence="2 3" key="1">
    <citation type="submission" date="2023-01" db="EMBL/GenBank/DDBJ databases">
        <title>Analysis of 21 Apiospora genomes using comparative genomics revels a genus with tremendous synthesis potential of carbohydrate active enzymes and secondary metabolites.</title>
        <authorList>
            <person name="Sorensen T."/>
        </authorList>
    </citation>
    <scope>NUCLEOTIDE SEQUENCE [LARGE SCALE GENOMIC DNA]</scope>
    <source>
        <strain evidence="2 3">CBS 83171</strain>
    </source>
</reference>
<feature type="domain" description="F-box" evidence="1">
    <location>
        <begin position="1"/>
        <end position="48"/>
    </location>
</feature>
<dbReference type="Pfam" id="PF00646">
    <property type="entry name" value="F-box"/>
    <property type="match status" value="1"/>
</dbReference>
<comment type="caution">
    <text evidence="2">The sequence shown here is derived from an EMBL/GenBank/DDBJ whole genome shotgun (WGS) entry which is preliminary data.</text>
</comment>
<protein>
    <recommendedName>
        <fullName evidence="1">F-box domain-containing protein</fullName>
    </recommendedName>
</protein>
<dbReference type="Gene3D" id="1.20.1280.50">
    <property type="match status" value="1"/>
</dbReference>
<evidence type="ECO:0000259" key="1">
    <source>
        <dbReference type="PROSITE" id="PS50181"/>
    </source>
</evidence>
<sequence length="543" mass="61851">MAKLEDLSDELLLNILHQLPIESFYCLPRTCRRFRGLSHDRTLSFQLQPLATPFDPEDCPGALILSPTLPGLCRVDVDLLHKSREYGPPWSDDLTGLDERLSWMQPNDLRNNIYTPDGDAMFDVAGLLLRDTLCSFCWGLRQTDKFRDQLQRLMRPVHCAGCQKLHARIHFPELRQGGSSLSVSHRRDCIGRTARFRVCSHKRLAWDEYNEACCSPSSFDCDQCDTTFDASTKTIRTYVTLVRGGDSGSNFGSNGALASIRTRLEQASVEQQPCPHFGINDRVFVDYLFHTIRIKGLINVEQDGSGLVEKPLLDYGGEPWGCRICKASFHLRYQRSPSDATEPCTNLDLVIARSIIQINSPSDSRWLAQRENTGDYYTSAAHGITWCAKRTCGTSKRRRKEALIIRMLKAAIGKPEADADGDYFEQSAELLKLTFLWFWSAENRRVVRRSYRQGEFLACSGDGALLSRATLDGCAREHAALLGEYPVKHNFNYESLEVMRRYRAYLRDARYRVGDLPSHAERQFPFDILRRGMEEKLGRPSRV</sequence>
<name>A0ABR1UK93_9PEZI</name>
<accession>A0ABR1UK93</accession>
<dbReference type="InterPro" id="IPR001810">
    <property type="entry name" value="F-box_dom"/>
</dbReference>
<dbReference type="PROSITE" id="PS50181">
    <property type="entry name" value="FBOX"/>
    <property type="match status" value="1"/>
</dbReference>
<organism evidence="2 3">
    <name type="scientific">Apiospora saccharicola</name>
    <dbReference type="NCBI Taxonomy" id="335842"/>
    <lineage>
        <taxon>Eukaryota</taxon>
        <taxon>Fungi</taxon>
        <taxon>Dikarya</taxon>
        <taxon>Ascomycota</taxon>
        <taxon>Pezizomycotina</taxon>
        <taxon>Sordariomycetes</taxon>
        <taxon>Xylariomycetidae</taxon>
        <taxon>Amphisphaeriales</taxon>
        <taxon>Apiosporaceae</taxon>
        <taxon>Apiospora</taxon>
    </lineage>
</organism>
<proteinExistence type="predicted"/>
<dbReference type="Proteomes" id="UP001446871">
    <property type="component" value="Unassembled WGS sequence"/>
</dbReference>
<dbReference type="SUPFAM" id="SSF81383">
    <property type="entry name" value="F-box domain"/>
    <property type="match status" value="1"/>
</dbReference>
<keyword evidence="3" id="KW-1185">Reference proteome</keyword>
<evidence type="ECO:0000313" key="3">
    <source>
        <dbReference type="Proteomes" id="UP001446871"/>
    </source>
</evidence>
<dbReference type="InterPro" id="IPR036047">
    <property type="entry name" value="F-box-like_dom_sf"/>
</dbReference>
<evidence type="ECO:0000313" key="2">
    <source>
        <dbReference type="EMBL" id="KAK8059137.1"/>
    </source>
</evidence>
<dbReference type="EMBL" id="JAQQWM010000006">
    <property type="protein sequence ID" value="KAK8059137.1"/>
    <property type="molecule type" value="Genomic_DNA"/>
</dbReference>